<dbReference type="Pfam" id="PF11326">
    <property type="entry name" value="PANTS-like"/>
    <property type="match status" value="1"/>
</dbReference>
<feature type="compositionally biased region" description="Low complexity" evidence="1">
    <location>
        <begin position="1"/>
        <end position="15"/>
    </location>
</feature>
<gene>
    <name evidence="2" type="ORF">BDV96DRAFT_573278</name>
</gene>
<evidence type="ECO:0000256" key="1">
    <source>
        <dbReference type="SAM" id="MobiDB-lite"/>
    </source>
</evidence>
<name>A0A6A5ZB01_9PLEO</name>
<evidence type="ECO:0000313" key="3">
    <source>
        <dbReference type="Proteomes" id="UP000799770"/>
    </source>
</evidence>
<organism evidence="2 3">
    <name type="scientific">Lophiotrema nucula</name>
    <dbReference type="NCBI Taxonomy" id="690887"/>
    <lineage>
        <taxon>Eukaryota</taxon>
        <taxon>Fungi</taxon>
        <taxon>Dikarya</taxon>
        <taxon>Ascomycota</taxon>
        <taxon>Pezizomycotina</taxon>
        <taxon>Dothideomycetes</taxon>
        <taxon>Pleosporomycetidae</taxon>
        <taxon>Pleosporales</taxon>
        <taxon>Lophiotremataceae</taxon>
        <taxon>Lophiotrema</taxon>
    </lineage>
</organism>
<feature type="region of interest" description="Disordered" evidence="1">
    <location>
        <begin position="1"/>
        <end position="87"/>
    </location>
</feature>
<proteinExistence type="predicted"/>
<dbReference type="EMBL" id="ML977321">
    <property type="protein sequence ID" value="KAF2116073.1"/>
    <property type="molecule type" value="Genomic_DNA"/>
</dbReference>
<accession>A0A6A5ZB01</accession>
<dbReference type="OrthoDB" id="2017405at2759"/>
<feature type="compositionally biased region" description="Pro residues" evidence="1">
    <location>
        <begin position="26"/>
        <end position="36"/>
    </location>
</feature>
<feature type="compositionally biased region" description="Low complexity" evidence="1">
    <location>
        <begin position="59"/>
        <end position="79"/>
    </location>
</feature>
<dbReference type="InterPro" id="IPR021475">
    <property type="entry name" value="Pants/Emi1-like"/>
</dbReference>
<evidence type="ECO:0000313" key="2">
    <source>
        <dbReference type="EMBL" id="KAF2116073.1"/>
    </source>
</evidence>
<reference evidence="2" key="1">
    <citation type="journal article" date="2020" name="Stud. Mycol.">
        <title>101 Dothideomycetes genomes: a test case for predicting lifestyles and emergence of pathogens.</title>
        <authorList>
            <person name="Haridas S."/>
            <person name="Albert R."/>
            <person name="Binder M."/>
            <person name="Bloem J."/>
            <person name="Labutti K."/>
            <person name="Salamov A."/>
            <person name="Andreopoulos B."/>
            <person name="Baker S."/>
            <person name="Barry K."/>
            <person name="Bills G."/>
            <person name="Bluhm B."/>
            <person name="Cannon C."/>
            <person name="Castanera R."/>
            <person name="Culley D."/>
            <person name="Daum C."/>
            <person name="Ezra D."/>
            <person name="Gonzalez J."/>
            <person name="Henrissat B."/>
            <person name="Kuo A."/>
            <person name="Liang C."/>
            <person name="Lipzen A."/>
            <person name="Lutzoni F."/>
            <person name="Magnuson J."/>
            <person name="Mondo S."/>
            <person name="Nolan M."/>
            <person name="Ohm R."/>
            <person name="Pangilinan J."/>
            <person name="Park H.-J."/>
            <person name="Ramirez L."/>
            <person name="Alfaro M."/>
            <person name="Sun H."/>
            <person name="Tritt A."/>
            <person name="Yoshinaga Y."/>
            <person name="Zwiers L.-H."/>
            <person name="Turgeon B."/>
            <person name="Goodwin S."/>
            <person name="Spatafora J."/>
            <person name="Crous P."/>
            <person name="Grigoriev I."/>
        </authorList>
    </citation>
    <scope>NUCLEOTIDE SEQUENCE</scope>
    <source>
        <strain evidence="2">CBS 627.86</strain>
    </source>
</reference>
<keyword evidence="3" id="KW-1185">Reference proteome</keyword>
<dbReference type="Proteomes" id="UP000799770">
    <property type="component" value="Unassembled WGS sequence"/>
</dbReference>
<protein>
    <submittedName>
        <fullName evidence="2">Uncharacterized protein</fullName>
    </submittedName>
</protein>
<dbReference type="AlphaFoldDB" id="A0A6A5ZB01"/>
<dbReference type="PANTHER" id="PTHR28052">
    <property type="entry name" value="UPF0545 PROTEIN C22ORF39"/>
    <property type="match status" value="1"/>
</dbReference>
<dbReference type="PANTHER" id="PTHR28052:SF1">
    <property type="entry name" value="UPF0545 PROTEIN C22ORF39"/>
    <property type="match status" value="1"/>
</dbReference>
<sequence length="194" mass="21845">MGWWWSSSTSSASDSKLVPEATQSSLPPPSSAPPSVTPAMPSSQSNDEAEFHAAFPHLAPSTEPTPSSTSDAPSSSQETRTSAQSEYPTAMPCRAAFDSAFYCTSFGGKFNDIYRYGELRSCSDHWSDFWFCMRIKSKGQGMKELLVEERYREKEDKLRQGRNSEEVWERRREGEKILGAFAKAEEEYRRVEGR</sequence>